<keyword evidence="1" id="KW-0812">Transmembrane</keyword>
<dbReference type="SUPFAM" id="SSF50156">
    <property type="entry name" value="PDZ domain-like"/>
    <property type="match status" value="1"/>
</dbReference>
<dbReference type="InterPro" id="IPR008763">
    <property type="entry name" value="Peptidase_S55"/>
</dbReference>
<dbReference type="InterPro" id="IPR009003">
    <property type="entry name" value="Peptidase_S1_PA"/>
</dbReference>
<dbReference type="EC" id="3.4.21.116" evidence="3"/>
<dbReference type="InterPro" id="IPR036034">
    <property type="entry name" value="PDZ_sf"/>
</dbReference>
<dbReference type="Gene3D" id="2.30.42.10">
    <property type="match status" value="1"/>
</dbReference>
<keyword evidence="3" id="KW-0378">Hydrolase</keyword>
<organism evidence="3">
    <name type="scientific">bioreactor metagenome</name>
    <dbReference type="NCBI Taxonomy" id="1076179"/>
    <lineage>
        <taxon>unclassified sequences</taxon>
        <taxon>metagenomes</taxon>
        <taxon>ecological metagenomes</taxon>
    </lineage>
</organism>
<dbReference type="AlphaFoldDB" id="A0A644ZJF0"/>
<dbReference type="GO" id="GO:0016787">
    <property type="term" value="F:hydrolase activity"/>
    <property type="evidence" value="ECO:0007669"/>
    <property type="project" value="UniProtKB-KW"/>
</dbReference>
<name>A0A644ZJF0_9ZZZZ</name>
<evidence type="ECO:0000313" key="3">
    <source>
        <dbReference type="EMBL" id="MPM38823.1"/>
    </source>
</evidence>
<comment type="caution">
    <text evidence="3">The sequence shown here is derived from an EMBL/GenBank/DDBJ whole genome shotgun (WGS) entry which is preliminary data.</text>
</comment>
<keyword evidence="1" id="KW-0472">Membrane</keyword>
<feature type="domain" description="Peptidase S55" evidence="2">
    <location>
        <begin position="117"/>
        <end position="338"/>
    </location>
</feature>
<keyword evidence="1" id="KW-1133">Transmembrane helix</keyword>
<dbReference type="EMBL" id="VSSQ01008420">
    <property type="protein sequence ID" value="MPM38823.1"/>
    <property type="molecule type" value="Genomic_DNA"/>
</dbReference>
<gene>
    <name evidence="3" type="primary">spoIVB_10</name>
    <name evidence="3" type="ORF">SDC9_85453</name>
</gene>
<dbReference type="PROSITE" id="PS51494">
    <property type="entry name" value="SPOIVB"/>
    <property type="match status" value="1"/>
</dbReference>
<accession>A0A644ZJF0</accession>
<dbReference type="Pfam" id="PF05580">
    <property type="entry name" value="Peptidase_S55"/>
    <property type="match status" value="1"/>
</dbReference>
<reference evidence="3" key="1">
    <citation type="submission" date="2019-08" db="EMBL/GenBank/DDBJ databases">
        <authorList>
            <person name="Kucharzyk K."/>
            <person name="Murdoch R.W."/>
            <person name="Higgins S."/>
            <person name="Loffler F."/>
        </authorList>
    </citation>
    <scope>NUCLEOTIDE SEQUENCE</scope>
</reference>
<evidence type="ECO:0000256" key="1">
    <source>
        <dbReference type="SAM" id="Phobius"/>
    </source>
</evidence>
<protein>
    <submittedName>
        <fullName evidence="3">SpoIVB peptidase</fullName>
        <ecNumber evidence="3">3.4.21.116</ecNumber>
    </submittedName>
</protein>
<evidence type="ECO:0000259" key="2">
    <source>
        <dbReference type="PROSITE" id="PS51494"/>
    </source>
</evidence>
<feature type="transmembrane region" description="Helical" evidence="1">
    <location>
        <begin position="7"/>
        <end position="25"/>
    </location>
</feature>
<proteinExistence type="predicted"/>
<sequence length="338" mass="38503">MKKNNRFIISIFFVFALLIFCDILLKQKDNNYLETFQNENISNKQYVYPLGNIVGIKADTDGALVIGFEEDDIEYIGGLKIGDNIISIEGEKISNYKDITNILNKLRSDEVEIIFERDNKIKKSKIKNKEENDKYKLGLWVRDKISGIGTLTCYNPTTNEFYAIGHGICDMDTEKLLNIKEGNIYNTSNISIYKNNEKNIGQINAIIDYNNSVGKFSINSNNGIKGNFYDYNYKFNLPIIEIGKKDDVKTGSAYVLFQSKEGNVESYEIKIEKIIKEDNNMLIKVVDDKLIDYTGGIVKGMSGAPIIQNNKLIGSLTYVFKHNPKKGYGIFIDEMLKL</sequence>
<dbReference type="SUPFAM" id="SSF50494">
    <property type="entry name" value="Trypsin-like serine proteases"/>
    <property type="match status" value="1"/>
</dbReference>